<feature type="non-terminal residue" evidence="6">
    <location>
        <position position="1"/>
    </location>
</feature>
<accession>A0A1B6F635</accession>
<feature type="non-terminal residue" evidence="6">
    <location>
        <position position="100"/>
    </location>
</feature>
<evidence type="ECO:0000313" key="6">
    <source>
        <dbReference type="EMBL" id="JAS45678.1"/>
    </source>
</evidence>
<dbReference type="Pfam" id="PF04930">
    <property type="entry name" value="FUN14"/>
    <property type="match status" value="1"/>
</dbReference>
<dbReference type="GO" id="GO:0000422">
    <property type="term" value="P:autophagy of mitochondrion"/>
    <property type="evidence" value="ECO:0007669"/>
    <property type="project" value="TreeGrafter"/>
</dbReference>
<dbReference type="PANTHER" id="PTHR21346:SF0">
    <property type="entry name" value="RE45833P"/>
    <property type="match status" value="1"/>
</dbReference>
<evidence type="ECO:0000256" key="5">
    <source>
        <dbReference type="ARBA" id="ARBA00023136"/>
    </source>
</evidence>
<evidence type="ECO:0000256" key="3">
    <source>
        <dbReference type="ARBA" id="ARBA00022692"/>
    </source>
</evidence>
<evidence type="ECO:0008006" key="7">
    <source>
        <dbReference type="Google" id="ProtNLM"/>
    </source>
</evidence>
<reference evidence="6" key="1">
    <citation type="submission" date="2015-11" db="EMBL/GenBank/DDBJ databases">
        <title>De novo transcriptome assembly of four potential Pierce s Disease insect vectors from Arizona vineyards.</title>
        <authorList>
            <person name="Tassone E.E."/>
        </authorList>
    </citation>
    <scope>NUCLEOTIDE SEQUENCE</scope>
</reference>
<dbReference type="AlphaFoldDB" id="A0A1B6F635"/>
<evidence type="ECO:0000256" key="2">
    <source>
        <dbReference type="ARBA" id="ARBA00009160"/>
    </source>
</evidence>
<keyword evidence="3" id="KW-0812">Transmembrane</keyword>
<dbReference type="EMBL" id="GECZ01024091">
    <property type="protein sequence ID" value="JAS45678.1"/>
    <property type="molecule type" value="Transcribed_RNA"/>
</dbReference>
<gene>
    <name evidence="6" type="ORF">g.50516</name>
</gene>
<keyword evidence="4" id="KW-1133">Transmembrane helix</keyword>
<dbReference type="PANTHER" id="PTHR21346">
    <property type="entry name" value="FUN14 DOMAIN CONTAINING"/>
    <property type="match status" value="1"/>
</dbReference>
<comment type="similarity">
    <text evidence="2">Belongs to the FUN14 family.</text>
</comment>
<keyword evidence="5" id="KW-0472">Membrane</keyword>
<organism evidence="6">
    <name type="scientific">Cuerna arida</name>
    <dbReference type="NCBI Taxonomy" id="1464854"/>
    <lineage>
        <taxon>Eukaryota</taxon>
        <taxon>Metazoa</taxon>
        <taxon>Ecdysozoa</taxon>
        <taxon>Arthropoda</taxon>
        <taxon>Hexapoda</taxon>
        <taxon>Insecta</taxon>
        <taxon>Pterygota</taxon>
        <taxon>Neoptera</taxon>
        <taxon>Paraneoptera</taxon>
        <taxon>Hemiptera</taxon>
        <taxon>Auchenorrhyncha</taxon>
        <taxon>Membracoidea</taxon>
        <taxon>Cicadellidae</taxon>
        <taxon>Cicadellinae</taxon>
        <taxon>Proconiini</taxon>
        <taxon>Cuerna</taxon>
    </lineage>
</organism>
<evidence type="ECO:0000256" key="1">
    <source>
        <dbReference type="ARBA" id="ARBA00004374"/>
    </source>
</evidence>
<sequence length="100" mass="11022">ISSMSKKINKRSNLEQMAIGVIVGWSAGWVAKKIGRMTAVALGGGLILLQLANQKGLVHINWRKLEKELEKSLTDADITESEVIEWTKTKLGISDKMDSN</sequence>
<evidence type="ECO:0000256" key="4">
    <source>
        <dbReference type="ARBA" id="ARBA00022989"/>
    </source>
</evidence>
<protein>
    <recommendedName>
        <fullName evidence="7">FUN14 domain-containing protein 1</fullName>
    </recommendedName>
</protein>
<comment type="subcellular location">
    <subcellularLocation>
        <location evidence="1">Mitochondrion outer membrane</location>
        <topology evidence="1">Multi-pass membrane protein</topology>
    </subcellularLocation>
</comment>
<dbReference type="GO" id="GO:0005741">
    <property type="term" value="C:mitochondrial outer membrane"/>
    <property type="evidence" value="ECO:0007669"/>
    <property type="project" value="UniProtKB-SubCell"/>
</dbReference>
<dbReference type="InterPro" id="IPR007014">
    <property type="entry name" value="FUN14"/>
</dbReference>
<proteinExistence type="inferred from homology"/>
<name>A0A1B6F635_9HEMI</name>